<protein>
    <submittedName>
        <fullName evidence="1">Uncharacterized protein (TIGR02118 family)</fullName>
    </submittedName>
</protein>
<dbReference type="GO" id="GO:0016491">
    <property type="term" value="F:oxidoreductase activity"/>
    <property type="evidence" value="ECO:0007669"/>
    <property type="project" value="InterPro"/>
</dbReference>
<comment type="caution">
    <text evidence="1">The sequence shown here is derived from an EMBL/GenBank/DDBJ whole genome shotgun (WGS) entry which is preliminary data.</text>
</comment>
<dbReference type="Proteomes" id="UP000294937">
    <property type="component" value="Unassembled WGS sequence"/>
</dbReference>
<sequence>MFKIVGLYRVHNQNEGFEQYYVNELVPRLLEIPGVIKVEVTRLAPSPFHDTLGVKEETPYFMQGDMYFESAESLQEALSSPEGIEVARLIIENAFEFVTLYVGDSYTFHSES</sequence>
<dbReference type="RefSeq" id="WP_243648760.1">
    <property type="nucleotide sequence ID" value="NZ_SMAG01000022.1"/>
</dbReference>
<keyword evidence="2" id="KW-1185">Reference proteome</keyword>
<organism evidence="1 2">
    <name type="scientific">Hazenella coriacea</name>
    <dbReference type="NCBI Taxonomy" id="1179467"/>
    <lineage>
        <taxon>Bacteria</taxon>
        <taxon>Bacillati</taxon>
        <taxon>Bacillota</taxon>
        <taxon>Bacilli</taxon>
        <taxon>Bacillales</taxon>
        <taxon>Thermoactinomycetaceae</taxon>
        <taxon>Hazenella</taxon>
    </lineage>
</organism>
<reference evidence="1 2" key="1">
    <citation type="submission" date="2019-03" db="EMBL/GenBank/DDBJ databases">
        <title>Genomic Encyclopedia of Type Strains, Phase IV (KMG-IV): sequencing the most valuable type-strain genomes for metagenomic binning, comparative biology and taxonomic classification.</title>
        <authorList>
            <person name="Goeker M."/>
        </authorList>
    </citation>
    <scope>NUCLEOTIDE SEQUENCE [LARGE SCALE GENOMIC DNA]</scope>
    <source>
        <strain evidence="1 2">DSM 45707</strain>
    </source>
</reference>
<dbReference type="SUPFAM" id="SSF54909">
    <property type="entry name" value="Dimeric alpha+beta barrel"/>
    <property type="match status" value="1"/>
</dbReference>
<dbReference type="InterPro" id="IPR011008">
    <property type="entry name" value="Dimeric_a/b-barrel"/>
</dbReference>
<dbReference type="AlphaFoldDB" id="A0A4V2UUP4"/>
<name>A0A4V2UUP4_9BACL</name>
<dbReference type="Gene3D" id="3.30.70.100">
    <property type="match status" value="1"/>
</dbReference>
<gene>
    <name evidence="1" type="ORF">EDD58_1221</name>
</gene>
<evidence type="ECO:0000313" key="1">
    <source>
        <dbReference type="EMBL" id="TCS91975.1"/>
    </source>
</evidence>
<proteinExistence type="predicted"/>
<dbReference type="EMBL" id="SMAG01000022">
    <property type="protein sequence ID" value="TCS91975.1"/>
    <property type="molecule type" value="Genomic_DNA"/>
</dbReference>
<accession>A0A4V2UUP4</accession>
<dbReference type="NCBIfam" id="TIGR02118">
    <property type="entry name" value="EthD family reductase"/>
    <property type="match status" value="1"/>
</dbReference>
<dbReference type="InterPro" id="IPR009799">
    <property type="entry name" value="EthD_dom"/>
</dbReference>
<evidence type="ECO:0000313" key="2">
    <source>
        <dbReference type="Proteomes" id="UP000294937"/>
    </source>
</evidence>